<dbReference type="SUPFAM" id="SSF49265">
    <property type="entry name" value="Fibronectin type III"/>
    <property type="match status" value="3"/>
</dbReference>
<name>A0AAV2R3T7_MEGNR</name>
<dbReference type="InterPro" id="IPR036116">
    <property type="entry name" value="FN3_sf"/>
</dbReference>
<dbReference type="GO" id="GO:0032991">
    <property type="term" value="C:protein-containing complex"/>
    <property type="evidence" value="ECO:0007669"/>
    <property type="project" value="UniProtKB-ARBA"/>
</dbReference>
<dbReference type="Proteomes" id="UP001497623">
    <property type="component" value="Unassembled WGS sequence"/>
</dbReference>
<dbReference type="EMBL" id="CAXKWB010015894">
    <property type="protein sequence ID" value="CAL4114738.1"/>
    <property type="molecule type" value="Genomic_DNA"/>
</dbReference>
<dbReference type="Pfam" id="PF25107">
    <property type="entry name" value="VWA7_N"/>
    <property type="match status" value="1"/>
</dbReference>
<sequence>MVHNHSLFIIWCGLMPQEKALHLFLADKGLIPINVESVVIYSIFSMLSREKIHSYLRNPDSLNPETSKIQTLKFEWENQTQSLDFTTFPDLTHLNGKSGLLVRISQTSGPIRQSKISNRLTQTLKYDPEIQVDAEDLIDVQQRLEDRYPKLLTAILEDEAFPAARSFLGTSLHSIQKFYAHSTWLEQGNQDILENLGLPGFTFDNLAEEQEDVCVPCTDSQGNCMGNVVQGSGLTTGYYTYTALDSGSFLVPKPSTGGKCSHGGVLDDTADEAPKGGINKDTSSPCFSPHNHLHEQAVEQAVQATSHYLSVLLDGVGPEKYRKLFDLYHGSALSIVIDTTGSMGNDIAAVQDQVAQIVNSTAPVIYILVPYNDPYFGPLLKTEDPQLFLDTVNSLNAHNGGDKPEKFWHGLQLALTNTPDYGDIFCFTDAPAKDGEIMESMIYLAEQRHTKVSIVYSDFHAVVQDWNITTGIPEYRRLADSTGGLFIPSNKFNIDDITPILEEGVESSDVDLLNLNSLFGFHHEDIPIDDSIFDFEIRIAGDITSALLHDFTGTKYDLMDVASLEVTDDVEIVAYTESFRSLKWKSPRYGMWNLETNASVEYSISIQANSTLDWLGDFSILDPSPPHPHYRPAQGRPLINTIYYLEITLLGYLESKVSSVNKIDYVDETGGLIRTIDYNGEIDDTFYIRSEPLPEMHFYIKLWGHVSSGNQFVRLMSVLITPVEASVEVLATSDELAAKPGNDGYGDFLVTNYGLESNFSLTCIDELKFYKSMTPTSLYLATNESGTVTVTFHVKRAEEPGTVSMVTFTAQSLKQTASVNSAITHFTVLPKHSDTLSPNCNLTNVPDCTGYMLNGICSQKNWTTTAILQDPLSGILSVRADPPIETSVSDFIPGDINPVTLTGFASCCTPQVDIIGVDMQGNIGKCQIDMGKLGGLVYDLEVESVGTTWVTLIWHITPADIDVLKYELLINDIVTQDIICSELTCGTNVTQLSECSPQTFQLIPHFLVDDKELAGVPAYTQATTLDVEPEAPTNGRQVGATPTTVDIEWDATNSKCLAEFRVCYLPLGWDYQDICERTSSTSYQLRGLEACAIYRVEVTALSPSGLSSTQSLIFNVTAEEAEPGIPEDVTVDEITTDTVNITWNDPLENPYCIDRFVITYEEVGSEGRSMQYALTNKDHYATINDLNPCTNYVFNVRAVSVSGVEGPVVQVPGETAEIKPLPPTSVVAQTVSESSILVSWDQNTFCVDHFLVCYHDVYVPEDICLNVTENSITLNGLLPCTKYTVSVVSVSPSGKVSDKTHDLATTPDARPGAPENFSILQETPHTVEFTYDPPSVNPQCAVEYDFKEIKLEQNTTRTNYAAPKPYLDGVFRELDACTNYELRIRAASATDLYSGWVSQNALTLEEIPSEPRNFNAAQTETSDLALSWWQPELNSMCVANYSLEWLGYMQDSGNITINPSSPEEPNPFEVEYTLTGLIDCTNYQLTLHAITQSG</sequence>
<dbReference type="Pfam" id="PF25106">
    <property type="entry name" value="VWA_4"/>
    <property type="match status" value="1"/>
</dbReference>
<evidence type="ECO:0000313" key="6">
    <source>
        <dbReference type="Proteomes" id="UP001497623"/>
    </source>
</evidence>
<keyword evidence="6" id="KW-1185">Reference proteome</keyword>
<dbReference type="InterPro" id="IPR057615">
    <property type="entry name" value="Ig_VWA7"/>
</dbReference>
<dbReference type="InterPro" id="IPR036465">
    <property type="entry name" value="vWFA_dom_sf"/>
</dbReference>
<feature type="domain" description="Fibronectin type-III" evidence="4">
    <location>
        <begin position="1222"/>
        <end position="1309"/>
    </location>
</feature>
<dbReference type="InterPro" id="IPR056861">
    <property type="entry name" value="HMCN1-like_VWA"/>
</dbReference>
<dbReference type="PANTHER" id="PTHR14905">
    <property type="entry name" value="NG37"/>
    <property type="match status" value="1"/>
</dbReference>
<evidence type="ECO:0000256" key="1">
    <source>
        <dbReference type="ARBA" id="ARBA00004613"/>
    </source>
</evidence>
<dbReference type="Pfam" id="PF23619">
    <property type="entry name" value="Ig_VWA7"/>
    <property type="match status" value="1"/>
</dbReference>
<dbReference type="SUPFAM" id="SSF53300">
    <property type="entry name" value="vWA-like"/>
    <property type="match status" value="1"/>
</dbReference>
<protein>
    <recommendedName>
        <fullName evidence="4">Fibronectin type-III domain-containing protein</fullName>
    </recommendedName>
</protein>
<gene>
    <name evidence="5" type="ORF">MNOR_LOCUS20499</name>
</gene>
<dbReference type="Gene3D" id="2.60.40.10">
    <property type="entry name" value="Immunoglobulins"/>
    <property type="match status" value="4"/>
</dbReference>
<comment type="subcellular location">
    <subcellularLocation>
        <location evidence="1">Secreted</location>
    </subcellularLocation>
</comment>
<reference evidence="5 6" key="1">
    <citation type="submission" date="2024-05" db="EMBL/GenBank/DDBJ databases">
        <authorList>
            <person name="Wallberg A."/>
        </authorList>
    </citation>
    <scope>NUCLEOTIDE SEQUENCE [LARGE SCALE GENOMIC DNA]</scope>
</reference>
<dbReference type="CDD" id="cd00063">
    <property type="entry name" value="FN3"/>
    <property type="match status" value="4"/>
</dbReference>
<feature type="non-terminal residue" evidence="5">
    <location>
        <position position="1494"/>
    </location>
</feature>
<feature type="domain" description="Fibronectin type-III" evidence="4">
    <location>
        <begin position="1410"/>
        <end position="1494"/>
    </location>
</feature>
<dbReference type="PANTHER" id="PTHR14905:SF7">
    <property type="entry name" value="VON WILLEBRAND FACTOR A DOMAIN-CONTAINING PROTEIN 7"/>
    <property type="match status" value="1"/>
</dbReference>
<evidence type="ECO:0000313" key="5">
    <source>
        <dbReference type="EMBL" id="CAL4114738.1"/>
    </source>
</evidence>
<dbReference type="InterPro" id="IPR013783">
    <property type="entry name" value="Ig-like_fold"/>
</dbReference>
<dbReference type="PROSITE" id="PS50853">
    <property type="entry name" value="FN3"/>
    <property type="match status" value="5"/>
</dbReference>
<dbReference type="Gene3D" id="3.40.50.410">
    <property type="entry name" value="von Willebrand factor, type A domain"/>
    <property type="match status" value="1"/>
</dbReference>
<feature type="domain" description="Fibronectin type-III" evidence="4">
    <location>
        <begin position="1313"/>
        <end position="1407"/>
    </location>
</feature>
<keyword evidence="3" id="KW-0732">Signal</keyword>
<organism evidence="5 6">
    <name type="scientific">Meganyctiphanes norvegica</name>
    <name type="common">Northern krill</name>
    <name type="synonym">Thysanopoda norvegica</name>
    <dbReference type="NCBI Taxonomy" id="48144"/>
    <lineage>
        <taxon>Eukaryota</taxon>
        <taxon>Metazoa</taxon>
        <taxon>Ecdysozoa</taxon>
        <taxon>Arthropoda</taxon>
        <taxon>Crustacea</taxon>
        <taxon>Multicrustacea</taxon>
        <taxon>Malacostraca</taxon>
        <taxon>Eumalacostraca</taxon>
        <taxon>Eucarida</taxon>
        <taxon>Euphausiacea</taxon>
        <taxon>Euphausiidae</taxon>
        <taxon>Meganyctiphanes</taxon>
    </lineage>
</organism>
<evidence type="ECO:0000256" key="2">
    <source>
        <dbReference type="ARBA" id="ARBA00022525"/>
    </source>
</evidence>
<keyword evidence="2" id="KW-0964">Secreted</keyword>
<dbReference type="InterPro" id="IPR052577">
    <property type="entry name" value="VWA7"/>
</dbReference>
<feature type="domain" description="Fibronectin type-III" evidence="4">
    <location>
        <begin position="1125"/>
        <end position="1218"/>
    </location>
</feature>
<dbReference type="Pfam" id="PF00041">
    <property type="entry name" value="fn3"/>
    <property type="match status" value="3"/>
</dbReference>
<accession>A0AAV2R3T7</accession>
<dbReference type="InterPro" id="IPR003961">
    <property type="entry name" value="FN3_dom"/>
</dbReference>
<evidence type="ECO:0000256" key="3">
    <source>
        <dbReference type="ARBA" id="ARBA00022729"/>
    </source>
</evidence>
<dbReference type="SMART" id="SM00060">
    <property type="entry name" value="FN3"/>
    <property type="match status" value="5"/>
</dbReference>
<feature type="domain" description="Fibronectin type-III" evidence="4">
    <location>
        <begin position="1031"/>
        <end position="1121"/>
    </location>
</feature>
<evidence type="ECO:0000259" key="4">
    <source>
        <dbReference type="PROSITE" id="PS50853"/>
    </source>
</evidence>
<proteinExistence type="predicted"/>
<comment type="caution">
    <text evidence="5">The sequence shown here is derived from an EMBL/GenBank/DDBJ whole genome shotgun (WGS) entry which is preliminary data.</text>
</comment>
<dbReference type="InterPro" id="IPR056862">
    <property type="entry name" value="VWA7_N"/>
</dbReference>